<evidence type="ECO:0000256" key="5">
    <source>
        <dbReference type="ARBA" id="ARBA00016902"/>
    </source>
</evidence>
<evidence type="ECO:0000256" key="7">
    <source>
        <dbReference type="ARBA" id="ARBA00023186"/>
    </source>
</evidence>
<keyword evidence="7" id="KW-0143">Chaperone</keyword>
<evidence type="ECO:0000256" key="3">
    <source>
        <dbReference type="ARBA" id="ARBA00005464"/>
    </source>
</evidence>
<evidence type="ECO:0000259" key="11">
    <source>
        <dbReference type="Pfam" id="PF05698"/>
    </source>
</evidence>
<evidence type="ECO:0000256" key="8">
    <source>
        <dbReference type="ARBA" id="ARBA00023235"/>
    </source>
</evidence>
<comment type="similarity">
    <text evidence="3">Belongs to the FKBP-type PPIase family. Tig subfamily.</text>
</comment>
<dbReference type="RefSeq" id="WP_114793032.1">
    <property type="nucleotide sequence ID" value="NZ_CP139960.1"/>
</dbReference>
<comment type="subcellular location">
    <subcellularLocation>
        <location evidence="2">Cytoplasm</location>
    </subcellularLocation>
</comment>
<gene>
    <name evidence="12" type="primary">tig</name>
    <name evidence="12" type="ORF">U0035_16035</name>
</gene>
<dbReference type="Gene3D" id="3.30.70.1050">
    <property type="entry name" value="Trigger factor ribosome-binding domain"/>
    <property type="match status" value="1"/>
</dbReference>
<dbReference type="EC" id="5.2.1.8" evidence="4"/>
<dbReference type="PANTHER" id="PTHR30560:SF3">
    <property type="entry name" value="TRIGGER FACTOR-LIKE PROTEIN TIG, CHLOROPLASTIC"/>
    <property type="match status" value="1"/>
</dbReference>
<dbReference type="Pfam" id="PF05698">
    <property type="entry name" value="Trigger_C"/>
    <property type="match status" value="1"/>
</dbReference>
<evidence type="ECO:0000313" key="12">
    <source>
        <dbReference type="EMBL" id="WQD37179.1"/>
    </source>
</evidence>
<organism evidence="12 13">
    <name type="scientific">Niabella yanshanensis</name>
    <dbReference type="NCBI Taxonomy" id="577386"/>
    <lineage>
        <taxon>Bacteria</taxon>
        <taxon>Pseudomonadati</taxon>
        <taxon>Bacteroidota</taxon>
        <taxon>Chitinophagia</taxon>
        <taxon>Chitinophagales</taxon>
        <taxon>Chitinophagaceae</taxon>
        <taxon>Niabella</taxon>
    </lineage>
</organism>
<feature type="domain" description="Trigger factor C-terminal" evidence="11">
    <location>
        <begin position="283"/>
        <end position="390"/>
    </location>
</feature>
<keyword evidence="6" id="KW-0697">Rotamase</keyword>
<comment type="catalytic activity">
    <reaction evidence="1">
        <text>[protein]-peptidylproline (omega=180) = [protein]-peptidylproline (omega=0)</text>
        <dbReference type="Rhea" id="RHEA:16237"/>
        <dbReference type="Rhea" id="RHEA-COMP:10747"/>
        <dbReference type="Rhea" id="RHEA-COMP:10748"/>
        <dbReference type="ChEBI" id="CHEBI:83833"/>
        <dbReference type="ChEBI" id="CHEBI:83834"/>
        <dbReference type="EC" id="5.2.1.8"/>
    </reaction>
</comment>
<dbReference type="Proteomes" id="UP001325680">
    <property type="component" value="Chromosome"/>
</dbReference>
<sequence length="465" mass="53241">MATITKEPIGQLHEKISVKIDKADYFPSFEKSLKEYSKKASIQGFRPGKVPAGLIKKMYGPSLFTDEVLKSVDKELINHLQAEKAEIFAQPLPMEMDVPAFDLNNPGEYTFNFEIGLKPEFELADLAKADITGYNIDITDEMINEEVERLQNRYGNMTDKEAVDGANNVLNVTFEEVDASGNPVEGGVKKDNSLLLSYFAESIQKELNGKKAGDSITVVLGSAFEDKELEFIASDLGLSKDNEADRNKTFKLDITKVSELEKRALDEEFFNQLFPEGDVKTEEEFLAKVKDQIYAYWASQSRNQVQDQIFHKLVENTTIEFPEAFLRKWLVTQNAQEQEGQPAKTEEQIDQEMPGFLSQLKWTLISEKIMKDQKIDVKQDELRAFAQAQLFSYMGGMMPNDTEQPWVNDYIDRMMKDRKYVEDAYNRIQSQKVFEWAETQIKPAAKQISAEDFSKMVNEHQHAHH</sequence>
<dbReference type="GO" id="GO:0003755">
    <property type="term" value="F:peptidyl-prolyl cis-trans isomerase activity"/>
    <property type="evidence" value="ECO:0007669"/>
    <property type="project" value="UniProtKB-EC"/>
</dbReference>
<dbReference type="NCBIfam" id="TIGR00115">
    <property type="entry name" value="tig"/>
    <property type="match status" value="1"/>
</dbReference>
<evidence type="ECO:0000256" key="2">
    <source>
        <dbReference type="ARBA" id="ARBA00004496"/>
    </source>
</evidence>
<dbReference type="InterPro" id="IPR008881">
    <property type="entry name" value="Trigger_fac_ribosome-bd_bac"/>
</dbReference>
<protein>
    <recommendedName>
        <fullName evidence="5">Trigger factor</fullName>
        <ecNumber evidence="4">5.2.1.8</ecNumber>
    </recommendedName>
    <alternativeName>
        <fullName evidence="9">PPIase</fullName>
    </alternativeName>
</protein>
<dbReference type="SUPFAM" id="SSF102735">
    <property type="entry name" value="Trigger factor ribosome-binding domain"/>
    <property type="match status" value="1"/>
</dbReference>
<dbReference type="PANTHER" id="PTHR30560">
    <property type="entry name" value="TRIGGER FACTOR CHAPERONE AND PEPTIDYL-PROLYL CIS/TRANS ISOMERASE"/>
    <property type="match status" value="1"/>
</dbReference>
<dbReference type="InterPro" id="IPR005215">
    <property type="entry name" value="Trig_fac"/>
</dbReference>
<evidence type="ECO:0000256" key="9">
    <source>
        <dbReference type="ARBA" id="ARBA00029986"/>
    </source>
</evidence>
<dbReference type="InterPro" id="IPR036611">
    <property type="entry name" value="Trigger_fac_ribosome-bd_sf"/>
</dbReference>
<reference evidence="12 13" key="1">
    <citation type="submission" date="2023-12" db="EMBL/GenBank/DDBJ databases">
        <title>Genome sequencing and assembly of bacterial species from a model synthetic community.</title>
        <authorList>
            <person name="Hogle S.L."/>
        </authorList>
    </citation>
    <scope>NUCLEOTIDE SEQUENCE [LARGE SCALE GENOMIC DNA]</scope>
    <source>
        <strain evidence="12 13">HAMBI_3031</strain>
    </source>
</reference>
<dbReference type="InterPro" id="IPR027304">
    <property type="entry name" value="Trigger_fact/SurA_dom_sf"/>
</dbReference>
<keyword evidence="13" id="KW-1185">Reference proteome</keyword>
<dbReference type="Pfam" id="PF05697">
    <property type="entry name" value="Trigger_N"/>
    <property type="match status" value="1"/>
</dbReference>
<evidence type="ECO:0000256" key="4">
    <source>
        <dbReference type="ARBA" id="ARBA00013194"/>
    </source>
</evidence>
<dbReference type="InterPro" id="IPR008880">
    <property type="entry name" value="Trigger_fac_C"/>
</dbReference>
<evidence type="ECO:0000256" key="6">
    <source>
        <dbReference type="ARBA" id="ARBA00023110"/>
    </source>
</evidence>
<dbReference type="PIRSF" id="PIRSF003095">
    <property type="entry name" value="Trigger_factor"/>
    <property type="match status" value="1"/>
</dbReference>
<dbReference type="InterPro" id="IPR037041">
    <property type="entry name" value="Trigger_fac_C_sf"/>
</dbReference>
<accession>A0ABZ0W2M6</accession>
<name>A0ABZ0W2M6_9BACT</name>
<dbReference type="SUPFAM" id="SSF109998">
    <property type="entry name" value="Triger factor/SurA peptide-binding domain-like"/>
    <property type="match status" value="1"/>
</dbReference>
<feature type="domain" description="Trigger factor ribosome-binding bacterial" evidence="10">
    <location>
        <begin position="4"/>
        <end position="150"/>
    </location>
</feature>
<dbReference type="Gene3D" id="1.10.3120.10">
    <property type="entry name" value="Trigger factor, C-terminal domain"/>
    <property type="match status" value="1"/>
</dbReference>
<keyword evidence="8 12" id="KW-0413">Isomerase</keyword>
<evidence type="ECO:0000313" key="13">
    <source>
        <dbReference type="Proteomes" id="UP001325680"/>
    </source>
</evidence>
<proteinExistence type="inferred from homology"/>
<evidence type="ECO:0000256" key="1">
    <source>
        <dbReference type="ARBA" id="ARBA00000971"/>
    </source>
</evidence>
<dbReference type="EMBL" id="CP139960">
    <property type="protein sequence ID" value="WQD37179.1"/>
    <property type="molecule type" value="Genomic_DNA"/>
</dbReference>
<evidence type="ECO:0000259" key="10">
    <source>
        <dbReference type="Pfam" id="PF05697"/>
    </source>
</evidence>